<dbReference type="Proteomes" id="UP001378960">
    <property type="component" value="Unassembled WGS sequence"/>
</dbReference>
<dbReference type="EMBL" id="BTGB01000009">
    <property type="protein sequence ID" value="GMM48897.1"/>
    <property type="molecule type" value="Genomic_DNA"/>
</dbReference>
<protein>
    <submittedName>
        <fullName evidence="3">Uncharacterized protein</fullName>
    </submittedName>
</protein>
<keyword evidence="1" id="KW-0175">Coiled coil</keyword>
<feature type="coiled-coil region" evidence="1">
    <location>
        <begin position="1"/>
        <end position="67"/>
    </location>
</feature>
<comment type="caution">
    <text evidence="3">The sequence shown here is derived from an EMBL/GenBank/DDBJ whole genome shotgun (WGS) entry which is preliminary data.</text>
</comment>
<dbReference type="AlphaFoldDB" id="A0AAV5RCR5"/>
<gene>
    <name evidence="3" type="ORF">DAPK24_054950</name>
</gene>
<accession>A0AAV5RCR5</accession>
<evidence type="ECO:0000256" key="2">
    <source>
        <dbReference type="SAM" id="MobiDB-lite"/>
    </source>
</evidence>
<proteinExistence type="predicted"/>
<evidence type="ECO:0000256" key="1">
    <source>
        <dbReference type="SAM" id="Coils"/>
    </source>
</evidence>
<feature type="compositionally biased region" description="Basic and acidic residues" evidence="2">
    <location>
        <begin position="127"/>
        <end position="145"/>
    </location>
</feature>
<feature type="region of interest" description="Disordered" evidence="2">
    <location>
        <begin position="95"/>
        <end position="192"/>
    </location>
</feature>
<feature type="compositionally biased region" description="Low complexity" evidence="2">
    <location>
        <begin position="170"/>
        <end position="185"/>
    </location>
</feature>
<evidence type="ECO:0000313" key="4">
    <source>
        <dbReference type="Proteomes" id="UP001378960"/>
    </source>
</evidence>
<feature type="compositionally biased region" description="Basic residues" evidence="2">
    <location>
        <begin position="97"/>
        <end position="116"/>
    </location>
</feature>
<evidence type="ECO:0000313" key="3">
    <source>
        <dbReference type="EMBL" id="GMM48897.1"/>
    </source>
</evidence>
<organism evidence="3 4">
    <name type="scientific">Pichia kluyveri</name>
    <name type="common">Yeast</name>
    <dbReference type="NCBI Taxonomy" id="36015"/>
    <lineage>
        <taxon>Eukaryota</taxon>
        <taxon>Fungi</taxon>
        <taxon>Dikarya</taxon>
        <taxon>Ascomycota</taxon>
        <taxon>Saccharomycotina</taxon>
        <taxon>Pichiomycetes</taxon>
        <taxon>Pichiales</taxon>
        <taxon>Pichiaceae</taxon>
        <taxon>Pichia</taxon>
    </lineage>
</organism>
<sequence>MKKYELQLKDYKTSMEEQKLKIEEYQEDISKLTQRVQNKDKDIEHLKATIEEIKKNQEIKVQKIKQENISNIFSNSRTSTTIKQEKIAAAAAAAVKKVAKKTPPKKPSKKTGKVAKSKNDDDDDDFIDKKDIASKEKEPVEDKLKSRGRSKRKINDDPLAITQTKRKLISSSQSTSAKSTQQNSKLKNGYENKNILQDLDIFNEFEAIDRMGTIGKHGW</sequence>
<reference evidence="3 4" key="1">
    <citation type="journal article" date="2023" name="Elife">
        <title>Identification of key yeast species and microbe-microbe interactions impacting larval growth of Drosophila in the wild.</title>
        <authorList>
            <person name="Mure A."/>
            <person name="Sugiura Y."/>
            <person name="Maeda R."/>
            <person name="Honda K."/>
            <person name="Sakurai N."/>
            <person name="Takahashi Y."/>
            <person name="Watada M."/>
            <person name="Katoh T."/>
            <person name="Gotoh A."/>
            <person name="Gotoh Y."/>
            <person name="Taniguchi I."/>
            <person name="Nakamura K."/>
            <person name="Hayashi T."/>
            <person name="Katayama T."/>
            <person name="Uemura T."/>
            <person name="Hattori Y."/>
        </authorList>
    </citation>
    <scope>NUCLEOTIDE SEQUENCE [LARGE SCALE GENOMIC DNA]</scope>
    <source>
        <strain evidence="3 4">PK-24</strain>
    </source>
</reference>
<name>A0AAV5RCR5_PICKL</name>
<keyword evidence="4" id="KW-1185">Reference proteome</keyword>